<organism evidence="2 3">
    <name type="scientific">Vibrio maritimus</name>
    <dbReference type="NCBI Taxonomy" id="990268"/>
    <lineage>
        <taxon>Bacteria</taxon>
        <taxon>Pseudomonadati</taxon>
        <taxon>Pseudomonadota</taxon>
        <taxon>Gammaproteobacteria</taxon>
        <taxon>Vibrionales</taxon>
        <taxon>Vibrionaceae</taxon>
        <taxon>Vibrio</taxon>
    </lineage>
</organism>
<gene>
    <name evidence="2" type="ORF">JCM19240_1379</name>
</gene>
<evidence type="ECO:0000256" key="1">
    <source>
        <dbReference type="SAM" id="MobiDB-lite"/>
    </source>
</evidence>
<protein>
    <submittedName>
        <fullName evidence="2">Uncharacterized protein</fullName>
    </submittedName>
</protein>
<evidence type="ECO:0000313" key="3">
    <source>
        <dbReference type="Proteomes" id="UP000029224"/>
    </source>
</evidence>
<dbReference type="AlphaFoldDB" id="A0A090TDQ2"/>
<dbReference type="Proteomes" id="UP000029224">
    <property type="component" value="Unassembled WGS sequence"/>
</dbReference>
<feature type="compositionally biased region" description="Low complexity" evidence="1">
    <location>
        <begin position="24"/>
        <end position="35"/>
    </location>
</feature>
<keyword evidence="3" id="KW-1185">Reference proteome</keyword>
<name>A0A090TDQ2_9VIBR</name>
<comment type="caution">
    <text evidence="2">The sequence shown here is derived from an EMBL/GenBank/DDBJ whole genome shotgun (WGS) entry which is preliminary data.</text>
</comment>
<reference evidence="2 3" key="2">
    <citation type="submission" date="2014-09" db="EMBL/GenBank/DDBJ databases">
        <authorList>
            <consortium name="NBRP consortium"/>
            <person name="Sawabe T."/>
            <person name="Meirelles P."/>
            <person name="Nakanishi M."/>
            <person name="Sayaka M."/>
            <person name="Hattori M."/>
            <person name="Ohkuma M."/>
        </authorList>
    </citation>
    <scope>NUCLEOTIDE SEQUENCE [LARGE SCALE GENOMIC DNA]</scope>
    <source>
        <strain evidence="2 3">JCM 19240</strain>
    </source>
</reference>
<accession>A0A090TDQ2</accession>
<proteinExistence type="predicted"/>
<evidence type="ECO:0000313" key="2">
    <source>
        <dbReference type="EMBL" id="GAL37443.1"/>
    </source>
</evidence>
<sequence length="48" mass="5020">MGNMTKIVVKVRTLPIDENVSGDTSTTSPISVVSSNGLGMSGSKKMTY</sequence>
<reference evidence="2 3" key="1">
    <citation type="submission" date="2014-09" db="EMBL/GenBank/DDBJ databases">
        <title>Vibrio maritimus JCM 19240. (C210) whole genome shotgun sequence.</title>
        <authorList>
            <person name="Sawabe T."/>
            <person name="Meirelles P."/>
            <person name="Nakanishi M."/>
            <person name="Sayaka M."/>
            <person name="Hattori M."/>
            <person name="Ohkuma M."/>
        </authorList>
    </citation>
    <scope>NUCLEOTIDE SEQUENCE [LARGE SCALE GENOMIC DNA]</scope>
    <source>
        <strain evidence="2 3">JCM 19240</strain>
    </source>
</reference>
<dbReference type="EMBL" id="BBMT01000017">
    <property type="protein sequence ID" value="GAL37443.1"/>
    <property type="molecule type" value="Genomic_DNA"/>
</dbReference>
<feature type="region of interest" description="Disordered" evidence="1">
    <location>
        <begin position="16"/>
        <end position="48"/>
    </location>
</feature>